<dbReference type="OrthoDB" id="2088303at2"/>
<organism evidence="2 3">
    <name type="scientific">Clostridium celatum DSM 1785</name>
    <dbReference type="NCBI Taxonomy" id="545697"/>
    <lineage>
        <taxon>Bacteria</taxon>
        <taxon>Bacillati</taxon>
        <taxon>Bacillota</taxon>
        <taxon>Clostridia</taxon>
        <taxon>Eubacteriales</taxon>
        <taxon>Clostridiaceae</taxon>
        <taxon>Clostridium</taxon>
    </lineage>
</organism>
<dbReference type="AlphaFoldDB" id="L1QKG6"/>
<dbReference type="PATRIC" id="fig|545697.3.peg.901"/>
<reference evidence="2 3" key="1">
    <citation type="submission" date="2012-05" db="EMBL/GenBank/DDBJ databases">
        <authorList>
            <person name="Weinstock G."/>
            <person name="Sodergren E."/>
            <person name="Lobos E.A."/>
            <person name="Fulton L."/>
            <person name="Fulton R."/>
            <person name="Courtney L."/>
            <person name="Fronick C."/>
            <person name="O'Laughlin M."/>
            <person name="Godfrey J."/>
            <person name="Wilson R.M."/>
            <person name="Miner T."/>
            <person name="Farmer C."/>
            <person name="Delehaunty K."/>
            <person name="Cordes M."/>
            <person name="Minx P."/>
            <person name="Tomlinson C."/>
            <person name="Chen J."/>
            <person name="Wollam A."/>
            <person name="Pepin K.H."/>
            <person name="Bhonagiri V."/>
            <person name="Zhang X."/>
            <person name="Suruliraj S."/>
            <person name="Warren W."/>
            <person name="Mitreva M."/>
            <person name="Mardis E.R."/>
            <person name="Wilson R.K."/>
        </authorList>
    </citation>
    <scope>NUCLEOTIDE SEQUENCE [LARGE SCALE GENOMIC DNA]</scope>
    <source>
        <strain evidence="2 3">DSM 1785</strain>
    </source>
</reference>
<dbReference type="HOGENOM" id="CLU_2153946_0_0_9"/>
<dbReference type="Proteomes" id="UP000010420">
    <property type="component" value="Unassembled WGS sequence"/>
</dbReference>
<evidence type="ECO:0000313" key="2">
    <source>
        <dbReference type="EMBL" id="EKY28072.1"/>
    </source>
</evidence>
<accession>L1QKG6</accession>
<dbReference type="RefSeq" id="WP_005211531.1">
    <property type="nucleotide sequence ID" value="NZ_KB291618.1"/>
</dbReference>
<comment type="caution">
    <text evidence="2">The sequence shown here is derived from an EMBL/GenBank/DDBJ whole genome shotgun (WGS) entry which is preliminary data.</text>
</comment>
<keyword evidence="3" id="KW-1185">Reference proteome</keyword>
<sequence>MSEGWSYANLSRKAKENGGPEKYIETVKKHSFQEGANLRKDEQFSIALVGLAGGILLCQIPKAIRYFKNKSKEVTSEEAKAAEEKLIDEIKNTEDEETAGVVPNRDEGSFE</sequence>
<protein>
    <submittedName>
        <fullName evidence="2">Uncharacterized protein</fullName>
    </submittedName>
</protein>
<dbReference type="eggNOG" id="ENOG5033GF4">
    <property type="taxonomic scope" value="Bacteria"/>
</dbReference>
<dbReference type="EMBL" id="AMEZ01000026">
    <property type="protein sequence ID" value="EKY28072.1"/>
    <property type="molecule type" value="Genomic_DNA"/>
</dbReference>
<dbReference type="STRING" id="545697.HMPREF0216_00914"/>
<feature type="compositionally biased region" description="Basic and acidic residues" evidence="1">
    <location>
        <begin position="13"/>
        <end position="22"/>
    </location>
</feature>
<proteinExistence type="predicted"/>
<evidence type="ECO:0000256" key="1">
    <source>
        <dbReference type="SAM" id="MobiDB-lite"/>
    </source>
</evidence>
<evidence type="ECO:0000313" key="3">
    <source>
        <dbReference type="Proteomes" id="UP000010420"/>
    </source>
</evidence>
<gene>
    <name evidence="2" type="ORF">HMPREF0216_00914</name>
</gene>
<feature type="region of interest" description="Disordered" evidence="1">
    <location>
        <begin position="1"/>
        <end position="22"/>
    </location>
</feature>
<feature type="region of interest" description="Disordered" evidence="1">
    <location>
        <begin position="91"/>
        <end position="111"/>
    </location>
</feature>
<name>L1QKG6_9CLOT</name>